<name>A0A437MAR9_9SPHN</name>
<dbReference type="GO" id="GO:0043565">
    <property type="term" value="F:sequence-specific DNA binding"/>
    <property type="evidence" value="ECO:0007669"/>
    <property type="project" value="InterPro"/>
</dbReference>
<accession>A0A437MAR9</accession>
<dbReference type="PROSITE" id="PS01124">
    <property type="entry name" value="HTH_ARAC_FAMILY_2"/>
    <property type="match status" value="1"/>
</dbReference>
<dbReference type="OrthoDB" id="7191628at2"/>
<organism evidence="6 7">
    <name type="scientific">Sphingomonas crocodyli</name>
    <dbReference type="NCBI Taxonomy" id="1979270"/>
    <lineage>
        <taxon>Bacteria</taxon>
        <taxon>Pseudomonadati</taxon>
        <taxon>Pseudomonadota</taxon>
        <taxon>Alphaproteobacteria</taxon>
        <taxon>Sphingomonadales</taxon>
        <taxon>Sphingomonadaceae</taxon>
        <taxon>Sphingomonas</taxon>
    </lineage>
</organism>
<gene>
    <name evidence="6" type="ORF">EOD43_13225</name>
</gene>
<feature type="compositionally biased region" description="Pro residues" evidence="4">
    <location>
        <begin position="1"/>
        <end position="14"/>
    </location>
</feature>
<reference evidence="6 7" key="1">
    <citation type="submission" date="2019-01" db="EMBL/GenBank/DDBJ databases">
        <authorList>
            <person name="Chen W.-M."/>
        </authorList>
    </citation>
    <scope>NUCLEOTIDE SEQUENCE [LARGE SCALE GENOMIC DNA]</scope>
    <source>
        <strain evidence="6 7">CCP-7</strain>
    </source>
</reference>
<feature type="domain" description="HTH araC/xylS-type" evidence="5">
    <location>
        <begin position="220"/>
        <end position="318"/>
    </location>
</feature>
<proteinExistence type="predicted"/>
<keyword evidence="3" id="KW-0804">Transcription</keyword>
<evidence type="ECO:0000259" key="5">
    <source>
        <dbReference type="PROSITE" id="PS01124"/>
    </source>
</evidence>
<evidence type="ECO:0000313" key="7">
    <source>
        <dbReference type="Proteomes" id="UP000282971"/>
    </source>
</evidence>
<dbReference type="SMART" id="SM00342">
    <property type="entry name" value="HTH_ARAC"/>
    <property type="match status" value="1"/>
</dbReference>
<dbReference type="Pfam" id="PF12833">
    <property type="entry name" value="HTH_18"/>
    <property type="match status" value="1"/>
</dbReference>
<dbReference type="InterPro" id="IPR018060">
    <property type="entry name" value="HTH_AraC"/>
</dbReference>
<dbReference type="InterPro" id="IPR050204">
    <property type="entry name" value="AraC_XylS_family_regulators"/>
</dbReference>
<dbReference type="EMBL" id="SACN01000001">
    <property type="protein sequence ID" value="RVT94747.1"/>
    <property type="molecule type" value="Genomic_DNA"/>
</dbReference>
<evidence type="ECO:0000256" key="2">
    <source>
        <dbReference type="ARBA" id="ARBA00023125"/>
    </source>
</evidence>
<keyword evidence="2" id="KW-0238">DNA-binding</keyword>
<dbReference type="PANTHER" id="PTHR46796">
    <property type="entry name" value="HTH-TYPE TRANSCRIPTIONAL ACTIVATOR RHAS-RELATED"/>
    <property type="match status" value="1"/>
</dbReference>
<dbReference type="Proteomes" id="UP000282971">
    <property type="component" value="Unassembled WGS sequence"/>
</dbReference>
<evidence type="ECO:0000256" key="3">
    <source>
        <dbReference type="ARBA" id="ARBA00023163"/>
    </source>
</evidence>
<evidence type="ECO:0000256" key="1">
    <source>
        <dbReference type="ARBA" id="ARBA00023015"/>
    </source>
</evidence>
<dbReference type="SUPFAM" id="SSF46689">
    <property type="entry name" value="Homeodomain-like"/>
    <property type="match status" value="1"/>
</dbReference>
<comment type="caution">
    <text evidence="6">The sequence shown here is derived from an EMBL/GenBank/DDBJ whole genome shotgun (WGS) entry which is preliminary data.</text>
</comment>
<dbReference type="GO" id="GO:0003700">
    <property type="term" value="F:DNA-binding transcription factor activity"/>
    <property type="evidence" value="ECO:0007669"/>
    <property type="project" value="InterPro"/>
</dbReference>
<dbReference type="RefSeq" id="WP_127744322.1">
    <property type="nucleotide sequence ID" value="NZ_SACN01000001.1"/>
</dbReference>
<evidence type="ECO:0000256" key="4">
    <source>
        <dbReference type="SAM" id="MobiDB-lite"/>
    </source>
</evidence>
<protein>
    <submittedName>
        <fullName evidence="6">Helix-turn-helix domain-containing protein</fullName>
    </submittedName>
</protein>
<sequence>MITPPPATDNPPAPGGDGFTFSSTGRDPDIAFAEYRQLYANGSDVERVDGPFHADVTAWRLGNMLLFDRHIDGLIHSRTARVASDGFDHFVLYALIDGEILGSPESRFERARAGDIVLLDASLPTRTQAIGAHYLTVSIARHLVEAIVDHPSRLHGTVLPPPSTLILIDFLASLAHRAPDIAKGAMPNLSRVLVDLLGIALAGRSRPGSETRQQNFLRRQAVETYIARHLGDRRLSAETIGEATGISRSSLYRLYDRQGGIARLIQLRRLDAVRAAIEAGSTASLSELAQHYGFASEAHMSRVFSEVNGRAPGAYRREVQATPDEGVLTARRRWIGWMSELS</sequence>
<keyword evidence="7" id="KW-1185">Reference proteome</keyword>
<evidence type="ECO:0000313" key="6">
    <source>
        <dbReference type="EMBL" id="RVT94747.1"/>
    </source>
</evidence>
<dbReference type="Gene3D" id="1.10.10.60">
    <property type="entry name" value="Homeodomain-like"/>
    <property type="match status" value="1"/>
</dbReference>
<feature type="region of interest" description="Disordered" evidence="4">
    <location>
        <begin position="1"/>
        <end position="21"/>
    </location>
</feature>
<dbReference type="InterPro" id="IPR009057">
    <property type="entry name" value="Homeodomain-like_sf"/>
</dbReference>
<dbReference type="PANTHER" id="PTHR46796:SF6">
    <property type="entry name" value="ARAC SUBFAMILY"/>
    <property type="match status" value="1"/>
</dbReference>
<keyword evidence="1" id="KW-0805">Transcription regulation</keyword>
<dbReference type="AlphaFoldDB" id="A0A437MAR9"/>